<reference evidence="5" key="1">
    <citation type="submission" date="2019-02" db="EMBL/GenBank/DDBJ databases">
        <title>A novel Candidatus Liberibacter species associated with the New Zealand native fuchsia psyllid, Ctenarytaina fuchsiae.</title>
        <authorList>
            <person name="Thompson S.M."/>
            <person name="Jorgensen N."/>
            <person name="David C."/>
            <person name="Bulman S.R."/>
            <person name="Smith G.R."/>
        </authorList>
    </citation>
    <scope>NUCLEOTIDE SEQUENCE</scope>
    <source>
        <strain evidence="5">Oxford</strain>
    </source>
</reference>
<evidence type="ECO:0000256" key="4">
    <source>
        <dbReference type="HAMAP-Rule" id="MF_00724"/>
    </source>
</evidence>
<dbReference type="AlphaFoldDB" id="A0A937AEI0"/>
<evidence type="ECO:0000256" key="2">
    <source>
        <dbReference type="ARBA" id="ARBA00009272"/>
    </source>
</evidence>
<comment type="subcellular location">
    <subcellularLocation>
        <location evidence="1 4">Bacterial flagellum basal body</location>
    </subcellularLocation>
</comment>
<keyword evidence="5" id="KW-0969">Cilium</keyword>
<dbReference type="GO" id="GO:0009425">
    <property type="term" value="C:bacterial-type flagellum basal body"/>
    <property type="evidence" value="ECO:0007669"/>
    <property type="project" value="UniProtKB-SubCell"/>
</dbReference>
<proteinExistence type="inferred from homology"/>
<dbReference type="GO" id="GO:0071973">
    <property type="term" value="P:bacterial-type flagellum-dependent cell motility"/>
    <property type="evidence" value="ECO:0007669"/>
    <property type="project" value="InterPro"/>
</dbReference>
<organism evidence="5 6">
    <name type="scientific">Candidatus Liberibacter ctenarytainae</name>
    <dbReference type="NCBI Taxonomy" id="2020335"/>
    <lineage>
        <taxon>Bacteria</taxon>
        <taxon>Pseudomonadati</taxon>
        <taxon>Pseudomonadota</taxon>
        <taxon>Alphaproteobacteria</taxon>
        <taxon>Hyphomicrobiales</taxon>
        <taxon>Rhizobiaceae</taxon>
        <taxon>Liberibacter</taxon>
    </lineage>
</organism>
<dbReference type="InterPro" id="IPR001624">
    <property type="entry name" value="FliE"/>
</dbReference>
<dbReference type="PANTHER" id="PTHR34653">
    <property type="match status" value="1"/>
</dbReference>
<comment type="similarity">
    <text evidence="2 4">Belongs to the FliE family.</text>
</comment>
<comment type="caution">
    <text evidence="5">The sequence shown here is derived from an EMBL/GenBank/DDBJ whole genome shotgun (WGS) entry which is preliminary data.</text>
</comment>
<evidence type="ECO:0000256" key="3">
    <source>
        <dbReference type="ARBA" id="ARBA00023143"/>
    </source>
</evidence>
<name>A0A937AEI0_9HYPH</name>
<keyword evidence="3 4" id="KW-0975">Bacterial flagellum</keyword>
<gene>
    <name evidence="4" type="primary">fliE</name>
    <name evidence="5" type="ORF">EU981_00715</name>
</gene>
<dbReference type="HAMAP" id="MF_00724">
    <property type="entry name" value="FliE"/>
    <property type="match status" value="1"/>
</dbReference>
<evidence type="ECO:0000313" key="6">
    <source>
        <dbReference type="Proteomes" id="UP000736856"/>
    </source>
</evidence>
<dbReference type="EMBL" id="SEOL01000001">
    <property type="protein sequence ID" value="MBL0848618.1"/>
    <property type="molecule type" value="Genomic_DNA"/>
</dbReference>
<keyword evidence="5" id="KW-0966">Cell projection</keyword>
<dbReference type="GO" id="GO:0003774">
    <property type="term" value="F:cytoskeletal motor activity"/>
    <property type="evidence" value="ECO:0007669"/>
    <property type="project" value="InterPro"/>
</dbReference>
<protein>
    <recommendedName>
        <fullName evidence="4">Flagellar hook-basal body complex protein FliE</fullName>
    </recommendedName>
</protein>
<dbReference type="PANTHER" id="PTHR34653:SF1">
    <property type="entry name" value="FLAGELLAR HOOK-BASAL BODY COMPLEX PROTEIN FLIE"/>
    <property type="match status" value="1"/>
</dbReference>
<evidence type="ECO:0000256" key="1">
    <source>
        <dbReference type="ARBA" id="ARBA00004117"/>
    </source>
</evidence>
<sequence length="107" mass="12058">MIENIQRENIQIYQNSTMGVQDNFIQTEQLLNNSPSIEFSSLLQDMAKEAVSNIQKAENVSLDVLQGKASIREAVDSILQAERTLQTSVVVRDKIISAYLEISKMQI</sequence>
<accession>A0A937AEI0</accession>
<keyword evidence="5" id="KW-0282">Flagellum</keyword>
<dbReference type="Proteomes" id="UP000736856">
    <property type="component" value="Unassembled WGS sequence"/>
</dbReference>
<dbReference type="GO" id="GO:0005198">
    <property type="term" value="F:structural molecule activity"/>
    <property type="evidence" value="ECO:0007669"/>
    <property type="project" value="InterPro"/>
</dbReference>
<dbReference type="Pfam" id="PF02049">
    <property type="entry name" value="FliE"/>
    <property type="match status" value="1"/>
</dbReference>
<evidence type="ECO:0000313" key="5">
    <source>
        <dbReference type="EMBL" id="MBL0848618.1"/>
    </source>
</evidence>